<dbReference type="Proteomes" id="UP000250991">
    <property type="component" value="Unassembled WGS sequence"/>
</dbReference>
<sequence length="129" mass="14044">MDNRSNIFPQPADVERVADYIAGHTDPITGLIVGQPDGVNVTVFAPKAKPVNPRIYISPKTAELKQAITHAINTMFFNEVTPGGALATSRIIRAVAGVTGLDDFEVRFPTEIQRSENTELLTPGTIEWL</sequence>
<dbReference type="Pfam" id="PF26079">
    <property type="entry name" value="Baseplate_J_C"/>
    <property type="match status" value="1"/>
</dbReference>
<protein>
    <submittedName>
        <fullName evidence="2">Baseplate assembly protein J</fullName>
    </submittedName>
</protein>
<gene>
    <name evidence="2" type="ORF">NCTC8009_04050</name>
</gene>
<feature type="domain" description="Baseplate J-like C-terminal" evidence="1">
    <location>
        <begin position="51"/>
        <end position="128"/>
    </location>
</feature>
<organism evidence="2 3">
    <name type="scientific">Escherichia coli</name>
    <dbReference type="NCBI Taxonomy" id="562"/>
    <lineage>
        <taxon>Bacteria</taxon>
        <taxon>Pseudomonadati</taxon>
        <taxon>Pseudomonadota</taxon>
        <taxon>Gammaproteobacteria</taxon>
        <taxon>Enterobacterales</taxon>
        <taxon>Enterobacteriaceae</taxon>
        <taxon>Escherichia</taxon>
    </lineage>
</organism>
<accession>A0A2X3JWK9</accession>
<evidence type="ECO:0000313" key="2">
    <source>
        <dbReference type="EMBL" id="SQD03557.1"/>
    </source>
</evidence>
<evidence type="ECO:0000259" key="1">
    <source>
        <dbReference type="Pfam" id="PF26079"/>
    </source>
</evidence>
<dbReference type="EMBL" id="UARW01000010">
    <property type="protein sequence ID" value="SQD03557.1"/>
    <property type="molecule type" value="Genomic_DNA"/>
</dbReference>
<dbReference type="AlphaFoldDB" id="A0A2X3JWK9"/>
<evidence type="ECO:0000313" key="3">
    <source>
        <dbReference type="Proteomes" id="UP000250991"/>
    </source>
</evidence>
<reference evidence="2 3" key="1">
    <citation type="submission" date="2018-06" db="EMBL/GenBank/DDBJ databases">
        <authorList>
            <consortium name="Pathogen Informatics"/>
            <person name="Doyle S."/>
        </authorList>
    </citation>
    <scope>NUCLEOTIDE SEQUENCE [LARGE SCALE GENOMIC DNA]</scope>
    <source>
        <strain evidence="2 3">NCTC8009</strain>
    </source>
</reference>
<dbReference type="InterPro" id="IPR058530">
    <property type="entry name" value="Baseplate_J-like_C"/>
</dbReference>
<name>A0A2X3JWK9_ECOLX</name>
<proteinExistence type="predicted"/>